<dbReference type="EMBL" id="PDCK01000041">
    <property type="protein sequence ID" value="PRQ45140.1"/>
    <property type="molecule type" value="Genomic_DNA"/>
</dbReference>
<protein>
    <submittedName>
        <fullName evidence="2">Putative transposase, Ptta/En/Spm, plant</fullName>
    </submittedName>
</protein>
<accession>A0A2P6RFD0</accession>
<gene>
    <name evidence="2" type="ORF">RchiOBHm_Chr3g0486961</name>
</gene>
<evidence type="ECO:0000313" key="2">
    <source>
        <dbReference type="EMBL" id="PRQ45140.1"/>
    </source>
</evidence>
<sequence length="436" mass="49518">MEKRLRSNVSGAQKANVGVTVTKRRRVQANEPSLPNSLQDELDVPDMPISNRTTQKAIASTIIQRPNVGDSMNAHVQCQTTNQPSINATTEGLNDARTSVDIQGSTTGPEKKVRGKTRGLNVDKVHEQLGTKIPVTFKKENGRPTDPYAEMFANEIGFTIGNHAPLNVKKWKEVKPEDMTSLIKRITTKYNIDMSLPWVKRYVNKSFGTVFANFRYKLKKHFEQFSTKEEALENKHKDVKTEEEWAFLCTYFSSEDFQIVSEKNSINRSRLKYHHKAGSKSFMLHQEQIDAQSGEMLGAIERFEMEYKSIKKGWDLGAKELWDQMVKMRTETTLPDGTRTMNDDEICAKVLGVKSGYIKGCGFGPRPPPSSTSRSSLDEMSEKNKELEDILEETQDTIKAQQEKIDAQNVLIQELQKQGKKFEQFMATFMNQQASS</sequence>
<dbReference type="InterPro" id="IPR004252">
    <property type="entry name" value="Probable_transposase_24"/>
</dbReference>
<dbReference type="AlphaFoldDB" id="A0A2P6RFD0"/>
<dbReference type="Proteomes" id="UP000238479">
    <property type="component" value="Chromosome 3"/>
</dbReference>
<feature type="compositionally biased region" description="Polar residues" evidence="1">
    <location>
        <begin position="30"/>
        <end position="39"/>
    </location>
</feature>
<dbReference type="OMA" id="YCQENAD"/>
<feature type="compositionally biased region" description="Basic and acidic residues" evidence="1">
    <location>
        <begin position="376"/>
        <end position="386"/>
    </location>
</feature>
<dbReference type="PANTHER" id="PTHR33499">
    <property type="entry name" value="OS12G0282400 PROTEIN-RELATED"/>
    <property type="match status" value="1"/>
</dbReference>
<evidence type="ECO:0000313" key="3">
    <source>
        <dbReference type="Proteomes" id="UP000238479"/>
    </source>
</evidence>
<reference evidence="2 3" key="1">
    <citation type="journal article" date="2018" name="Nat. Genet.">
        <title>The Rosa genome provides new insights in the design of modern roses.</title>
        <authorList>
            <person name="Bendahmane M."/>
        </authorList>
    </citation>
    <scope>NUCLEOTIDE SEQUENCE [LARGE SCALE GENOMIC DNA]</scope>
    <source>
        <strain evidence="3">cv. Old Blush</strain>
    </source>
</reference>
<comment type="caution">
    <text evidence="2">The sequence shown here is derived from an EMBL/GenBank/DDBJ whole genome shotgun (WGS) entry which is preliminary data.</text>
</comment>
<feature type="region of interest" description="Disordered" evidence="1">
    <location>
        <begin position="361"/>
        <end position="386"/>
    </location>
</feature>
<dbReference type="PANTHER" id="PTHR33499:SF11">
    <property type="entry name" value="NO APICAL MERISTEM-ASSOCIATED C-TERMINAL DOMAIN-CONTAINING PROTEIN"/>
    <property type="match status" value="1"/>
</dbReference>
<proteinExistence type="predicted"/>
<feature type="region of interest" description="Disordered" evidence="1">
    <location>
        <begin position="1"/>
        <end position="44"/>
    </location>
</feature>
<keyword evidence="3" id="KW-1185">Reference proteome</keyword>
<dbReference type="Pfam" id="PF03004">
    <property type="entry name" value="Transposase_24"/>
    <property type="match status" value="1"/>
</dbReference>
<dbReference type="Gramene" id="PRQ45140">
    <property type="protein sequence ID" value="PRQ45140"/>
    <property type="gene ID" value="RchiOBHm_Chr3g0486961"/>
</dbReference>
<name>A0A2P6RFD0_ROSCH</name>
<evidence type="ECO:0000256" key="1">
    <source>
        <dbReference type="SAM" id="MobiDB-lite"/>
    </source>
</evidence>
<organism evidence="2 3">
    <name type="scientific">Rosa chinensis</name>
    <name type="common">China rose</name>
    <dbReference type="NCBI Taxonomy" id="74649"/>
    <lineage>
        <taxon>Eukaryota</taxon>
        <taxon>Viridiplantae</taxon>
        <taxon>Streptophyta</taxon>
        <taxon>Embryophyta</taxon>
        <taxon>Tracheophyta</taxon>
        <taxon>Spermatophyta</taxon>
        <taxon>Magnoliopsida</taxon>
        <taxon>eudicotyledons</taxon>
        <taxon>Gunneridae</taxon>
        <taxon>Pentapetalae</taxon>
        <taxon>rosids</taxon>
        <taxon>fabids</taxon>
        <taxon>Rosales</taxon>
        <taxon>Rosaceae</taxon>
        <taxon>Rosoideae</taxon>
        <taxon>Rosoideae incertae sedis</taxon>
        <taxon>Rosa</taxon>
    </lineage>
</organism>